<feature type="compositionally biased region" description="Acidic residues" evidence="1">
    <location>
        <begin position="293"/>
        <end position="309"/>
    </location>
</feature>
<sequence length="377" mass="42740">MTPKRRTKAASGISERIVWLQSPPEELIRRIETRPAIGGRVKPLVGKSARDTSPEEAAKKITQKLMFARKSAKLESNSDDIEDLCSSANRDGDLSDKMPNKNWSKNIEFGLENFEKNFGMEIEFNDIFSSKERQNKRILPHISTHSEVEKNNAKASMKEIILDSFSELVENKEKILKEKRVDRKDVSKNNELSRVVGEESREEQPSDVFSSVEIRKPHLQRDIEVLDSTEFDGEFDGEFDDSLMEDLDYDALEKDAIAKTQKMPQEGNDKCKNKSESDRESASGSGNEHGREEEDEDFDMSVDYMDIEGLEEKLQELEKQGQTKGGYVQPQDTNNGQTGAINTVEGRLDGLSIIGEGQKRESTVGEDEQRELELLQL</sequence>
<evidence type="ECO:0000256" key="1">
    <source>
        <dbReference type="SAM" id="MobiDB-lite"/>
    </source>
</evidence>
<name>A0A1R1PP36_ZANCU</name>
<feature type="compositionally biased region" description="Polar residues" evidence="1">
    <location>
        <begin position="330"/>
        <end position="341"/>
    </location>
</feature>
<accession>A0A1R1PP36</accession>
<feature type="region of interest" description="Disordered" evidence="1">
    <location>
        <begin position="180"/>
        <end position="209"/>
    </location>
</feature>
<protein>
    <submittedName>
        <fullName evidence="2">Uncharacterized protein</fullName>
    </submittedName>
</protein>
<organism evidence="2 3">
    <name type="scientific">Zancudomyces culisetae</name>
    <name type="common">Gut fungus</name>
    <name type="synonym">Smittium culisetae</name>
    <dbReference type="NCBI Taxonomy" id="1213189"/>
    <lineage>
        <taxon>Eukaryota</taxon>
        <taxon>Fungi</taxon>
        <taxon>Fungi incertae sedis</taxon>
        <taxon>Zoopagomycota</taxon>
        <taxon>Kickxellomycotina</taxon>
        <taxon>Harpellomycetes</taxon>
        <taxon>Harpellales</taxon>
        <taxon>Legeriomycetaceae</taxon>
        <taxon>Zancudomyces</taxon>
    </lineage>
</organism>
<evidence type="ECO:0000313" key="3">
    <source>
        <dbReference type="Proteomes" id="UP000188320"/>
    </source>
</evidence>
<feature type="compositionally biased region" description="Basic and acidic residues" evidence="1">
    <location>
        <begin position="267"/>
        <end position="281"/>
    </location>
</feature>
<dbReference type="Proteomes" id="UP000188320">
    <property type="component" value="Unassembled WGS sequence"/>
</dbReference>
<evidence type="ECO:0000313" key="2">
    <source>
        <dbReference type="EMBL" id="OMH82729.1"/>
    </source>
</evidence>
<feature type="region of interest" description="Disordered" evidence="1">
    <location>
        <begin position="255"/>
        <end position="377"/>
    </location>
</feature>
<dbReference type="EMBL" id="LSSK01000606">
    <property type="protein sequence ID" value="OMH82729.1"/>
    <property type="molecule type" value="Genomic_DNA"/>
</dbReference>
<comment type="caution">
    <text evidence="2">The sequence shown here is derived from an EMBL/GenBank/DDBJ whole genome shotgun (WGS) entry which is preliminary data.</text>
</comment>
<proteinExistence type="predicted"/>
<reference evidence="3" key="1">
    <citation type="submission" date="2017-01" db="EMBL/GenBank/DDBJ databases">
        <authorList>
            <person name="Wang Y."/>
            <person name="White M."/>
            <person name="Kvist S."/>
            <person name="Moncalvo J.-M."/>
        </authorList>
    </citation>
    <scope>NUCLEOTIDE SEQUENCE [LARGE SCALE GENOMIC DNA]</scope>
    <source>
        <strain evidence="3">COL-18-3</strain>
    </source>
</reference>
<gene>
    <name evidence="2" type="ORF">AX774_g3776</name>
</gene>
<keyword evidence="3" id="KW-1185">Reference proteome</keyword>
<feature type="compositionally biased region" description="Basic and acidic residues" evidence="1">
    <location>
        <begin position="310"/>
        <end position="321"/>
    </location>
</feature>
<dbReference type="AlphaFoldDB" id="A0A1R1PP36"/>